<feature type="transmembrane region" description="Helical" evidence="1">
    <location>
        <begin position="27"/>
        <end position="45"/>
    </location>
</feature>
<evidence type="ECO:0000313" key="3">
    <source>
        <dbReference type="EMBL" id="PSL19996.1"/>
    </source>
</evidence>
<dbReference type="Gene3D" id="3.30.70.1230">
    <property type="entry name" value="Nucleotide cyclase"/>
    <property type="match status" value="1"/>
</dbReference>
<comment type="caution">
    <text evidence="3">The sequence shown here is derived from an EMBL/GenBank/DDBJ whole genome shotgun (WGS) entry which is preliminary data.</text>
</comment>
<dbReference type="GO" id="GO:0035556">
    <property type="term" value="P:intracellular signal transduction"/>
    <property type="evidence" value="ECO:0007669"/>
    <property type="project" value="InterPro"/>
</dbReference>
<feature type="transmembrane region" description="Helical" evidence="1">
    <location>
        <begin position="140"/>
        <end position="160"/>
    </location>
</feature>
<dbReference type="PROSITE" id="PS50125">
    <property type="entry name" value="GUANYLATE_CYCLASE_2"/>
    <property type="match status" value="1"/>
</dbReference>
<dbReference type="GO" id="GO:0004016">
    <property type="term" value="F:adenylate cyclase activity"/>
    <property type="evidence" value="ECO:0007669"/>
    <property type="project" value="UniProtKB-ARBA"/>
</dbReference>
<proteinExistence type="predicted"/>
<dbReference type="EMBL" id="PYGJ01000004">
    <property type="protein sequence ID" value="PSL19996.1"/>
    <property type="molecule type" value="Genomic_DNA"/>
</dbReference>
<accession>A0A2P8FE47</accession>
<dbReference type="SMART" id="SM00044">
    <property type="entry name" value="CYCc"/>
    <property type="match status" value="1"/>
</dbReference>
<dbReference type="InterPro" id="IPR050697">
    <property type="entry name" value="Adenylyl/Guanylyl_Cyclase_3/4"/>
</dbReference>
<keyword evidence="1" id="KW-0472">Membrane</keyword>
<dbReference type="RefSeq" id="WP_106608022.1">
    <property type="nucleotide sequence ID" value="NZ_PYGJ01000004.1"/>
</dbReference>
<keyword evidence="1" id="KW-0812">Transmembrane</keyword>
<gene>
    <name evidence="3" type="ORF">CLV88_10455</name>
</gene>
<organism evidence="3 4">
    <name type="scientific">Shimia abyssi</name>
    <dbReference type="NCBI Taxonomy" id="1662395"/>
    <lineage>
        <taxon>Bacteria</taxon>
        <taxon>Pseudomonadati</taxon>
        <taxon>Pseudomonadota</taxon>
        <taxon>Alphaproteobacteria</taxon>
        <taxon>Rhodobacterales</taxon>
        <taxon>Roseobacteraceae</taxon>
    </lineage>
</organism>
<feature type="transmembrane region" description="Helical" evidence="1">
    <location>
        <begin position="109"/>
        <end position="128"/>
    </location>
</feature>
<dbReference type="SUPFAM" id="SSF55073">
    <property type="entry name" value="Nucleotide cyclase"/>
    <property type="match status" value="1"/>
</dbReference>
<evidence type="ECO:0000259" key="2">
    <source>
        <dbReference type="PROSITE" id="PS50125"/>
    </source>
</evidence>
<dbReference type="Proteomes" id="UP000240418">
    <property type="component" value="Unassembled WGS sequence"/>
</dbReference>
<sequence length="453" mass="49655">MSLDQGTQAARVPDVSFDGAEQLGLMLAARVRIVALTVVVIWVAIDNPNHGWSYLFQLSQVVVFVLIGVLQFYSAKLGWFSDRAKYGFVAIDCALLAVISSAQNPLASYVLPPAIMMASSQFMFFYLFLMQAAFSFRPSLVLWCGASIVLARTGMLAWFASRPDAFTNLDLPEQSVDAFVAARADPDFIYLGFWAQEILITVLLSAGLAALVRRSRRLVTSQVEAERSRASLARYFSPNVVERISQRNSDLGVAREQDVAVLFVDIVGFTALCEQYSASEVVALLRGYHDRLGRAVFENGGTLDKYLGDGLMATFGTPDTHPDDARRALQCAFDMCALLEQWNVEREADGQTEVKIGIGIHFGPVVVGDIGNARRLEFGVIGDTVNVASRLEQLTRAFGRPIAVSDAVVDAIAADDKTGQILLRRLEDRGDQAVRGRREQVGVWVTRDQANAA</sequence>
<dbReference type="CDD" id="cd07302">
    <property type="entry name" value="CHD"/>
    <property type="match status" value="1"/>
</dbReference>
<dbReference type="PANTHER" id="PTHR43081">
    <property type="entry name" value="ADENYLATE CYCLASE, TERMINAL-DIFFERENTIATION SPECIFIC-RELATED"/>
    <property type="match status" value="1"/>
</dbReference>
<dbReference type="AlphaFoldDB" id="A0A2P8FE47"/>
<keyword evidence="1" id="KW-1133">Transmembrane helix</keyword>
<dbReference type="InterPro" id="IPR001054">
    <property type="entry name" value="A/G_cyclase"/>
</dbReference>
<evidence type="ECO:0000313" key="4">
    <source>
        <dbReference type="Proteomes" id="UP000240418"/>
    </source>
</evidence>
<protein>
    <submittedName>
        <fullName evidence="3">Adenylate cyclase</fullName>
    </submittedName>
</protein>
<dbReference type="InterPro" id="IPR029787">
    <property type="entry name" value="Nucleotide_cyclase"/>
</dbReference>
<dbReference type="OrthoDB" id="341967at2"/>
<dbReference type="PANTHER" id="PTHR43081:SF1">
    <property type="entry name" value="ADENYLATE CYCLASE, TERMINAL-DIFFERENTIATION SPECIFIC"/>
    <property type="match status" value="1"/>
</dbReference>
<name>A0A2P8FE47_9RHOB</name>
<feature type="domain" description="Guanylate cyclase" evidence="2">
    <location>
        <begin position="260"/>
        <end position="392"/>
    </location>
</feature>
<feature type="transmembrane region" description="Helical" evidence="1">
    <location>
        <begin position="51"/>
        <end position="74"/>
    </location>
</feature>
<dbReference type="Pfam" id="PF00211">
    <property type="entry name" value="Guanylate_cyc"/>
    <property type="match status" value="1"/>
</dbReference>
<keyword evidence="4" id="KW-1185">Reference proteome</keyword>
<dbReference type="GO" id="GO:0006171">
    <property type="term" value="P:cAMP biosynthetic process"/>
    <property type="evidence" value="ECO:0007669"/>
    <property type="project" value="TreeGrafter"/>
</dbReference>
<reference evidence="3 4" key="1">
    <citation type="submission" date="2018-03" db="EMBL/GenBank/DDBJ databases">
        <title>Genomic Encyclopedia of Archaeal and Bacterial Type Strains, Phase II (KMG-II): from individual species to whole genera.</title>
        <authorList>
            <person name="Goeker M."/>
        </authorList>
    </citation>
    <scope>NUCLEOTIDE SEQUENCE [LARGE SCALE GENOMIC DNA]</scope>
    <source>
        <strain evidence="3 4">DSM 100673</strain>
    </source>
</reference>
<evidence type="ECO:0000256" key="1">
    <source>
        <dbReference type="SAM" id="Phobius"/>
    </source>
</evidence>
<feature type="transmembrane region" description="Helical" evidence="1">
    <location>
        <begin position="188"/>
        <end position="212"/>
    </location>
</feature>